<keyword evidence="4" id="KW-1003">Cell membrane</keyword>
<dbReference type="PROSITE" id="PS00211">
    <property type="entry name" value="ABC_TRANSPORTER_1"/>
    <property type="match status" value="1"/>
</dbReference>
<protein>
    <submittedName>
        <fullName evidence="9">ABC transporter ATP-binding protein</fullName>
    </submittedName>
</protein>
<comment type="caution">
    <text evidence="9">The sequence shown here is derived from an EMBL/GenBank/DDBJ whole genome shotgun (WGS) entry which is preliminary data.</text>
</comment>
<dbReference type="InterPro" id="IPR027417">
    <property type="entry name" value="P-loop_NTPase"/>
</dbReference>
<evidence type="ECO:0000256" key="7">
    <source>
        <dbReference type="ARBA" id="ARBA00023136"/>
    </source>
</evidence>
<dbReference type="Pfam" id="PF00005">
    <property type="entry name" value="ABC_tran"/>
    <property type="match status" value="1"/>
</dbReference>
<comment type="subcellular location">
    <subcellularLocation>
        <location evidence="1">Cell inner membrane</location>
        <topology evidence="1">Peripheral membrane protein</topology>
    </subcellularLocation>
</comment>
<dbReference type="InterPro" id="IPR003439">
    <property type="entry name" value="ABC_transporter-like_ATP-bd"/>
</dbReference>
<dbReference type="PROSITE" id="PS50893">
    <property type="entry name" value="ABC_TRANSPORTER_2"/>
    <property type="match status" value="1"/>
</dbReference>
<accession>A0A9J6PGV4</accession>
<dbReference type="NCBIfam" id="TIGR01727">
    <property type="entry name" value="oligo_HPY"/>
    <property type="match status" value="1"/>
</dbReference>
<dbReference type="GO" id="GO:0005524">
    <property type="term" value="F:ATP binding"/>
    <property type="evidence" value="ECO:0007669"/>
    <property type="project" value="UniProtKB-KW"/>
</dbReference>
<dbReference type="GO" id="GO:0055085">
    <property type="term" value="P:transmembrane transport"/>
    <property type="evidence" value="ECO:0007669"/>
    <property type="project" value="UniProtKB-ARBA"/>
</dbReference>
<dbReference type="CDD" id="cd03257">
    <property type="entry name" value="ABC_NikE_OppD_transporters"/>
    <property type="match status" value="1"/>
</dbReference>
<dbReference type="InterPro" id="IPR003593">
    <property type="entry name" value="AAA+_ATPase"/>
</dbReference>
<keyword evidence="5" id="KW-0547">Nucleotide-binding</keyword>
<dbReference type="Pfam" id="PF08352">
    <property type="entry name" value="oligo_HPY"/>
    <property type="match status" value="1"/>
</dbReference>
<dbReference type="InterPro" id="IPR017871">
    <property type="entry name" value="ABC_transporter-like_CS"/>
</dbReference>
<dbReference type="Proteomes" id="UP001055804">
    <property type="component" value="Unassembled WGS sequence"/>
</dbReference>
<evidence type="ECO:0000256" key="5">
    <source>
        <dbReference type="ARBA" id="ARBA00022741"/>
    </source>
</evidence>
<keyword evidence="6 9" id="KW-0067">ATP-binding</keyword>
<evidence type="ECO:0000256" key="2">
    <source>
        <dbReference type="ARBA" id="ARBA00005417"/>
    </source>
</evidence>
<evidence type="ECO:0000256" key="3">
    <source>
        <dbReference type="ARBA" id="ARBA00022448"/>
    </source>
</evidence>
<evidence type="ECO:0000256" key="1">
    <source>
        <dbReference type="ARBA" id="ARBA00004417"/>
    </source>
</evidence>
<dbReference type="PANTHER" id="PTHR43297:SF2">
    <property type="entry name" value="DIPEPTIDE TRANSPORT ATP-BINDING PROTEIN DPPD"/>
    <property type="match status" value="1"/>
</dbReference>
<dbReference type="RefSeq" id="WP_269333695.1">
    <property type="nucleotide sequence ID" value="NZ_JAMZFT010000004.1"/>
</dbReference>
<evidence type="ECO:0000256" key="4">
    <source>
        <dbReference type="ARBA" id="ARBA00022475"/>
    </source>
</evidence>
<feature type="domain" description="ABC transporter" evidence="8">
    <location>
        <begin position="6"/>
        <end position="253"/>
    </location>
</feature>
<evidence type="ECO:0000259" key="8">
    <source>
        <dbReference type="PROSITE" id="PS50893"/>
    </source>
</evidence>
<organism evidence="9 10">
    <name type="scientific">Futiania mangrovi</name>
    <dbReference type="NCBI Taxonomy" id="2959716"/>
    <lineage>
        <taxon>Bacteria</taxon>
        <taxon>Pseudomonadati</taxon>
        <taxon>Pseudomonadota</taxon>
        <taxon>Alphaproteobacteria</taxon>
        <taxon>Futianiales</taxon>
        <taxon>Futianiaceae</taxon>
        <taxon>Futiania</taxon>
    </lineage>
</organism>
<keyword evidence="7" id="KW-0472">Membrane</keyword>
<dbReference type="GO" id="GO:0005886">
    <property type="term" value="C:plasma membrane"/>
    <property type="evidence" value="ECO:0007669"/>
    <property type="project" value="UniProtKB-SubCell"/>
</dbReference>
<dbReference type="FunFam" id="3.40.50.300:FF:000016">
    <property type="entry name" value="Oligopeptide ABC transporter ATP-binding component"/>
    <property type="match status" value="1"/>
</dbReference>
<reference evidence="9" key="1">
    <citation type="submission" date="2022-06" db="EMBL/GenBank/DDBJ databases">
        <title>Isolation and Genomics of Futiania mangrovii gen. nov., sp. nov., a Rare and Metabolically-versatile member in the Class Alphaproteobacteria.</title>
        <authorList>
            <person name="Liu L."/>
            <person name="Huang W.-C."/>
            <person name="Pan J."/>
            <person name="Li J."/>
            <person name="Huang Y."/>
            <person name="Du H."/>
            <person name="Liu Y."/>
            <person name="Li M."/>
        </authorList>
    </citation>
    <scope>NUCLEOTIDE SEQUENCE</scope>
    <source>
        <strain evidence="9">FT118</strain>
    </source>
</reference>
<dbReference type="GO" id="GO:0016887">
    <property type="term" value="F:ATP hydrolysis activity"/>
    <property type="evidence" value="ECO:0007669"/>
    <property type="project" value="InterPro"/>
</dbReference>
<dbReference type="InterPro" id="IPR050388">
    <property type="entry name" value="ABC_Ni/Peptide_Import"/>
</dbReference>
<name>A0A9J6PGV4_9PROT</name>
<dbReference type="SMART" id="SM00382">
    <property type="entry name" value="AAA"/>
    <property type="match status" value="1"/>
</dbReference>
<keyword evidence="3" id="KW-0813">Transport</keyword>
<dbReference type="AlphaFoldDB" id="A0A9J6PGV4"/>
<evidence type="ECO:0000313" key="9">
    <source>
        <dbReference type="EMBL" id="MCP1337726.1"/>
    </source>
</evidence>
<dbReference type="SUPFAM" id="SSF52540">
    <property type="entry name" value="P-loop containing nucleoside triphosphate hydrolases"/>
    <property type="match status" value="1"/>
</dbReference>
<evidence type="ECO:0000313" key="10">
    <source>
        <dbReference type="Proteomes" id="UP001055804"/>
    </source>
</evidence>
<gene>
    <name evidence="9" type="ORF">NJQ99_14990</name>
</gene>
<dbReference type="PANTHER" id="PTHR43297">
    <property type="entry name" value="OLIGOPEPTIDE TRANSPORT ATP-BINDING PROTEIN APPD"/>
    <property type="match status" value="1"/>
</dbReference>
<proteinExistence type="inferred from homology"/>
<dbReference type="EMBL" id="JAMZFT010000004">
    <property type="protein sequence ID" value="MCP1337726.1"/>
    <property type="molecule type" value="Genomic_DNA"/>
</dbReference>
<keyword evidence="10" id="KW-1185">Reference proteome</keyword>
<dbReference type="InterPro" id="IPR013563">
    <property type="entry name" value="Oligopep_ABC_C"/>
</dbReference>
<dbReference type="GO" id="GO:0015833">
    <property type="term" value="P:peptide transport"/>
    <property type="evidence" value="ECO:0007669"/>
    <property type="project" value="InterPro"/>
</dbReference>
<sequence>MALLEIRGLSVDIATPAGVVPILEGIDLDLDRGRSLGLVGESGCGKSMTALAVMGLMPRGARVSGTIRFDGEDLVGMSERTLCKLRGNRIAMVFQEPMTALNPVRTIGAQVAEPLRLHRGLSRAEAEAEAVRLLDRVGLPPARFSPTLYPQQLSGGQRQRVVVAGAIACGPDLLIADEPTTALDVTIQAQILDLLCDLVDGEGMALMLITHDLGVVAEATDEMLVMYAGRVAEAGSTADVFARMAHPYTRGLFAAMPQAAGTAPGPAGRRLPTIPGVVPDPAARPAACAFADRCPRVQDDCRSLRPPLVPVGTGHRAACLHPHAMHAPEFPR</sequence>
<dbReference type="Gene3D" id="3.40.50.300">
    <property type="entry name" value="P-loop containing nucleotide triphosphate hydrolases"/>
    <property type="match status" value="1"/>
</dbReference>
<comment type="similarity">
    <text evidence="2">Belongs to the ABC transporter superfamily.</text>
</comment>
<evidence type="ECO:0000256" key="6">
    <source>
        <dbReference type="ARBA" id="ARBA00022840"/>
    </source>
</evidence>